<dbReference type="EMBL" id="LNQE01000779">
    <property type="protein sequence ID" value="KUG25041.1"/>
    <property type="molecule type" value="Genomic_DNA"/>
</dbReference>
<proteinExistence type="predicted"/>
<dbReference type="SUPFAM" id="SSF52317">
    <property type="entry name" value="Class I glutamine amidotransferase-like"/>
    <property type="match status" value="1"/>
</dbReference>
<comment type="caution">
    <text evidence="2">The sequence shown here is derived from an EMBL/GenBank/DDBJ whole genome shotgun (WGS) entry which is preliminary data.</text>
</comment>
<dbReference type="Pfam" id="PF00117">
    <property type="entry name" value="GATase"/>
    <property type="match status" value="1"/>
</dbReference>
<protein>
    <recommendedName>
        <fullName evidence="1">Glutamine amidotransferase domain-containing protein</fullName>
    </recommendedName>
</protein>
<organism evidence="2">
    <name type="scientific">hydrocarbon metagenome</name>
    <dbReference type="NCBI Taxonomy" id="938273"/>
    <lineage>
        <taxon>unclassified sequences</taxon>
        <taxon>metagenomes</taxon>
        <taxon>ecological metagenomes</taxon>
    </lineage>
</organism>
<dbReference type="Gene3D" id="3.40.50.880">
    <property type="match status" value="1"/>
</dbReference>
<name>A0A0W8FW17_9ZZZZ</name>
<dbReference type="InterPro" id="IPR029062">
    <property type="entry name" value="Class_I_gatase-like"/>
</dbReference>
<sequence length="278" mass="32409">MKEIKIAVLDLYNGEENQGIRCIKDIINETSDRFDDAELIFSLFDLRAKNEIPNLDYDIYISSGGPGSPFEGEGSEWENKYFGLLSNIDEYNKRSENKKFVFFICHSFQLMARHYRFAKVTSRHSPSFGIMEIYKVSSGFIEPLFHKLNDPFYGADFREYQVVQPRFEVLNKLGARIIAIEKERPHVQYERAIMGVRISDEIVGLQFHPEADPASMLFHLHKPERKEQVVKKYGEKKYFEMLSLAEDPNALKMTRNNVLPEFLNNAVKTIISEKLIYQ</sequence>
<dbReference type="InterPro" id="IPR017926">
    <property type="entry name" value="GATASE"/>
</dbReference>
<accession>A0A0W8FW17</accession>
<dbReference type="PROSITE" id="PS51273">
    <property type="entry name" value="GATASE_TYPE_1"/>
    <property type="match status" value="1"/>
</dbReference>
<dbReference type="AlphaFoldDB" id="A0A0W8FW17"/>
<evidence type="ECO:0000313" key="2">
    <source>
        <dbReference type="EMBL" id="KUG25041.1"/>
    </source>
</evidence>
<feature type="domain" description="Glutamine amidotransferase" evidence="1">
    <location>
        <begin position="50"/>
        <end position="213"/>
    </location>
</feature>
<reference evidence="2" key="1">
    <citation type="journal article" date="2015" name="Proc. Natl. Acad. Sci. U.S.A.">
        <title>Networks of energetic and metabolic interactions define dynamics in microbial communities.</title>
        <authorList>
            <person name="Embree M."/>
            <person name="Liu J.K."/>
            <person name="Al-Bassam M.M."/>
            <person name="Zengler K."/>
        </authorList>
    </citation>
    <scope>NUCLEOTIDE SEQUENCE</scope>
</reference>
<gene>
    <name evidence="2" type="ORF">ASZ90_005144</name>
</gene>
<evidence type="ECO:0000259" key="1">
    <source>
        <dbReference type="Pfam" id="PF00117"/>
    </source>
</evidence>